<gene>
    <name evidence="1" type="ORF">JCGZ_26641</name>
</gene>
<dbReference type="AlphaFoldDB" id="A0A067JJV6"/>
<organism evidence="1 2">
    <name type="scientific">Jatropha curcas</name>
    <name type="common">Barbados nut</name>
    <dbReference type="NCBI Taxonomy" id="180498"/>
    <lineage>
        <taxon>Eukaryota</taxon>
        <taxon>Viridiplantae</taxon>
        <taxon>Streptophyta</taxon>
        <taxon>Embryophyta</taxon>
        <taxon>Tracheophyta</taxon>
        <taxon>Spermatophyta</taxon>
        <taxon>Magnoliopsida</taxon>
        <taxon>eudicotyledons</taxon>
        <taxon>Gunneridae</taxon>
        <taxon>Pentapetalae</taxon>
        <taxon>rosids</taxon>
        <taxon>fabids</taxon>
        <taxon>Malpighiales</taxon>
        <taxon>Euphorbiaceae</taxon>
        <taxon>Crotonoideae</taxon>
        <taxon>Jatropheae</taxon>
        <taxon>Jatropha</taxon>
    </lineage>
</organism>
<proteinExistence type="predicted"/>
<sequence>MRLPEILTMTSSSVRIRLDLSRHLCWGIAKIWACEHQVLPMPWLYGFGPNMDENIVPRGEEISLGREHASGASFTFLSTHMGLPVQGMLSTHTMSTYQMTPLGCTHVSIEEYNKVSQLFEAERLKLAVATLSDEHILELALHREVGVGMFIEEELAAASSAVTDRL</sequence>
<protein>
    <submittedName>
        <fullName evidence="1">Uncharacterized protein</fullName>
    </submittedName>
</protein>
<evidence type="ECO:0000313" key="1">
    <source>
        <dbReference type="EMBL" id="KDP24236.1"/>
    </source>
</evidence>
<keyword evidence="2" id="KW-1185">Reference proteome</keyword>
<name>A0A067JJV6_JATCU</name>
<accession>A0A067JJV6</accession>
<reference evidence="1 2" key="1">
    <citation type="journal article" date="2014" name="PLoS ONE">
        <title>Global Analysis of Gene Expression Profiles in Physic Nut (Jatropha curcas L.) Seedlings Exposed to Salt Stress.</title>
        <authorList>
            <person name="Zhang L."/>
            <person name="Zhang C."/>
            <person name="Wu P."/>
            <person name="Chen Y."/>
            <person name="Li M."/>
            <person name="Jiang H."/>
            <person name="Wu G."/>
        </authorList>
    </citation>
    <scope>NUCLEOTIDE SEQUENCE [LARGE SCALE GENOMIC DNA]</scope>
    <source>
        <strain evidence="2">cv. GZQX0401</strain>
        <tissue evidence="1">Young leaves</tissue>
    </source>
</reference>
<evidence type="ECO:0000313" key="2">
    <source>
        <dbReference type="Proteomes" id="UP000027138"/>
    </source>
</evidence>
<dbReference type="EMBL" id="KK915134">
    <property type="protein sequence ID" value="KDP24236.1"/>
    <property type="molecule type" value="Genomic_DNA"/>
</dbReference>
<dbReference type="Proteomes" id="UP000027138">
    <property type="component" value="Unassembled WGS sequence"/>
</dbReference>